<dbReference type="GO" id="GO:0008453">
    <property type="term" value="F:alanine-glyoxylate transaminase activity"/>
    <property type="evidence" value="ECO:0007669"/>
    <property type="project" value="TreeGrafter"/>
</dbReference>
<evidence type="ECO:0000256" key="4">
    <source>
        <dbReference type="ARBA" id="ARBA00022679"/>
    </source>
</evidence>
<dbReference type="Pfam" id="PF00266">
    <property type="entry name" value="Aminotran_5"/>
    <property type="match status" value="1"/>
</dbReference>
<dbReference type="EMBL" id="CP091871">
    <property type="protein sequence ID" value="WEU40715.1"/>
    <property type="molecule type" value="Genomic_DNA"/>
</dbReference>
<reference evidence="9" key="1">
    <citation type="journal article" date="2017" name="Nature">
        <title>Asgard archaea illuminate the origin of eukaryotic cellular complexity.</title>
        <authorList>
            <person name="Zaremba-Niedzwiedzka K."/>
            <person name="Caceres E.F."/>
            <person name="Saw J.H."/>
            <person name="Backstrom D."/>
            <person name="Juzokaite L."/>
            <person name="Vancaester E."/>
            <person name="Seitz K.W."/>
            <person name="Anantharaman K."/>
            <person name="Starnawski P."/>
            <person name="Kjeldsen K.U."/>
            <person name="Scott M.B."/>
            <person name="Nunoura T."/>
            <person name="Banfield J.F."/>
            <person name="Schramm A."/>
            <person name="Baker B.J."/>
            <person name="Spang A."/>
            <person name="Ettema T.J.G."/>
        </authorList>
    </citation>
    <scope>NUCLEOTIDE SEQUENCE</scope>
    <source>
        <strain evidence="9">LCB_4</strain>
    </source>
</reference>
<evidence type="ECO:0000256" key="7">
    <source>
        <dbReference type="RuleBase" id="RU004504"/>
    </source>
</evidence>
<dbReference type="AlphaFoldDB" id="A0AAF0D321"/>
<dbReference type="PIRSF" id="PIRSF000524">
    <property type="entry name" value="SPT"/>
    <property type="match status" value="1"/>
</dbReference>
<sequence>MNEDLLMLPGPTNVPDEIRLEEAKKMINHRGELFHNLYKELQTDLKYLFQTDNPVYILTSSGTGAVECAASNLVRKDDKVVVPVNGEFGIRLADIFEIYGAKVIRVPFEWGEEVNPNAVKETLEKNPDTSLLAFVYNETSTGVRNNAKKLAEIGKKLGTLVLCDAISNLGGDELYTDKWGLDIVVSGSQKCISCPPGLAFITLNETAWRKVENSKPHINYYWNLEKIKKFHEKNETPFTPAVSLLFALNKALKIIAEEGIEKRVLRHKVCSRAVIAGATAIGFKLYPKKEEFASYTVNAFNLPPNITDSDVKKHLLEKHGIAISGGIGPTKGQIIRIGTIGDINRKQVEKTLTALEECLISKGLNIKENTALAAASKIFKENKF</sequence>
<name>A0AAF0D321_ODILC</name>
<dbReference type="KEGG" id="oyw:OdinLCB4_001960"/>
<dbReference type="PANTHER" id="PTHR21152">
    <property type="entry name" value="AMINOTRANSFERASE CLASS V"/>
    <property type="match status" value="1"/>
</dbReference>
<evidence type="ECO:0000256" key="5">
    <source>
        <dbReference type="ARBA" id="ARBA00022898"/>
    </source>
</evidence>
<gene>
    <name evidence="9" type="ORF">OdinLCB4_001960</name>
</gene>
<evidence type="ECO:0000256" key="3">
    <source>
        <dbReference type="ARBA" id="ARBA00022576"/>
    </source>
</evidence>
<comment type="similarity">
    <text evidence="2 6">Belongs to the class-V pyridoxal-phosphate-dependent aminotransferase family.</text>
</comment>
<dbReference type="InterPro" id="IPR015422">
    <property type="entry name" value="PyrdxlP-dep_Trfase_small"/>
</dbReference>
<dbReference type="Gene3D" id="3.90.1150.10">
    <property type="entry name" value="Aspartate Aminotransferase, domain 1"/>
    <property type="match status" value="1"/>
</dbReference>
<comment type="cofactor">
    <cofactor evidence="1 7">
        <name>pyridoxal 5'-phosphate</name>
        <dbReference type="ChEBI" id="CHEBI:597326"/>
    </cofactor>
</comment>
<keyword evidence="5" id="KW-0663">Pyridoxal phosphate</keyword>
<dbReference type="GO" id="GO:0004760">
    <property type="term" value="F:L-serine-pyruvate transaminase activity"/>
    <property type="evidence" value="ECO:0007669"/>
    <property type="project" value="TreeGrafter"/>
</dbReference>
<evidence type="ECO:0000256" key="6">
    <source>
        <dbReference type="RuleBase" id="RU004075"/>
    </source>
</evidence>
<dbReference type="PROSITE" id="PS00595">
    <property type="entry name" value="AA_TRANSFER_CLASS_5"/>
    <property type="match status" value="1"/>
</dbReference>
<dbReference type="InterPro" id="IPR015424">
    <property type="entry name" value="PyrdxlP-dep_Trfase"/>
</dbReference>
<keyword evidence="4" id="KW-0808">Transferase</keyword>
<dbReference type="Proteomes" id="UP000186851">
    <property type="component" value="Chromosome"/>
</dbReference>
<dbReference type="InterPro" id="IPR020578">
    <property type="entry name" value="Aminotrans_V_PyrdxlP_BS"/>
</dbReference>
<feature type="domain" description="Aminotransferase class V" evidence="8">
    <location>
        <begin position="24"/>
        <end position="326"/>
    </location>
</feature>
<organism evidence="9 10">
    <name type="scientific">Odinarchaeota yellowstonii (strain LCB_4)</name>
    <dbReference type="NCBI Taxonomy" id="1841599"/>
    <lineage>
        <taxon>Archaea</taxon>
        <taxon>Promethearchaeati</taxon>
        <taxon>Candidatus Odinarchaeota</taxon>
        <taxon>Candidatus Odinarchaeia</taxon>
        <taxon>Candidatus Odinarchaeales</taxon>
        <taxon>Candidatus Odinarchaeaceae</taxon>
        <taxon>Candidatus Odinarchaeum</taxon>
    </lineage>
</organism>
<evidence type="ECO:0000259" key="8">
    <source>
        <dbReference type="Pfam" id="PF00266"/>
    </source>
</evidence>
<dbReference type="PANTHER" id="PTHR21152:SF24">
    <property type="entry name" value="ALANINE--GLYOXYLATE AMINOTRANSFERASE 1"/>
    <property type="match status" value="1"/>
</dbReference>
<reference evidence="9" key="2">
    <citation type="journal article" date="2022" name="Nat. Microbiol.">
        <title>A closed Candidatus Odinarchaeum chromosome exposes Asgard archaeal viruses.</title>
        <authorList>
            <person name="Tamarit D."/>
            <person name="Caceres E.F."/>
            <person name="Krupovic M."/>
            <person name="Nijland R."/>
            <person name="Eme L."/>
            <person name="Robinson N.P."/>
            <person name="Ettema T.J.G."/>
        </authorList>
    </citation>
    <scope>NUCLEOTIDE SEQUENCE</scope>
    <source>
        <strain evidence="9">LCB_4</strain>
    </source>
</reference>
<proteinExistence type="inferred from homology"/>
<dbReference type="FunFam" id="3.40.640.10:FF:000027">
    <property type="entry name" value="Serine--pyruvate aminotransferase, mitochondrial"/>
    <property type="match status" value="1"/>
</dbReference>
<evidence type="ECO:0000256" key="2">
    <source>
        <dbReference type="ARBA" id="ARBA00009236"/>
    </source>
</evidence>
<dbReference type="InterPro" id="IPR024169">
    <property type="entry name" value="SP_NH2Trfase/AEP_transaminase"/>
</dbReference>
<keyword evidence="3 9" id="KW-0032">Aminotransferase</keyword>
<dbReference type="SUPFAM" id="SSF53383">
    <property type="entry name" value="PLP-dependent transferases"/>
    <property type="match status" value="1"/>
</dbReference>
<evidence type="ECO:0000313" key="10">
    <source>
        <dbReference type="Proteomes" id="UP000186851"/>
    </source>
</evidence>
<accession>A0AAF0D321</accession>
<protein>
    <submittedName>
        <fullName evidence="9">Alanine--glyoxylate aminotransferase family protein</fullName>
    </submittedName>
</protein>
<dbReference type="InterPro" id="IPR000192">
    <property type="entry name" value="Aminotrans_V_dom"/>
</dbReference>
<dbReference type="GO" id="GO:0019265">
    <property type="term" value="P:glycine biosynthetic process, by transamination of glyoxylate"/>
    <property type="evidence" value="ECO:0007669"/>
    <property type="project" value="TreeGrafter"/>
</dbReference>
<evidence type="ECO:0000313" key="9">
    <source>
        <dbReference type="EMBL" id="WEU40715.1"/>
    </source>
</evidence>
<dbReference type="Gene3D" id="3.40.640.10">
    <property type="entry name" value="Type I PLP-dependent aspartate aminotransferase-like (Major domain)"/>
    <property type="match status" value="1"/>
</dbReference>
<dbReference type="InterPro" id="IPR015421">
    <property type="entry name" value="PyrdxlP-dep_Trfase_major"/>
</dbReference>
<evidence type="ECO:0000256" key="1">
    <source>
        <dbReference type="ARBA" id="ARBA00001933"/>
    </source>
</evidence>